<dbReference type="InterPro" id="IPR039426">
    <property type="entry name" value="TonB-dep_rcpt-like"/>
</dbReference>
<dbReference type="EMBL" id="ATHL01000062">
    <property type="protein sequence ID" value="EQB16868.1"/>
    <property type="molecule type" value="Genomic_DNA"/>
</dbReference>
<keyword evidence="20" id="KW-1185">Reference proteome</keyword>
<evidence type="ECO:0000256" key="12">
    <source>
        <dbReference type="ARBA" id="ARBA00023170"/>
    </source>
</evidence>
<dbReference type="InterPro" id="IPR012910">
    <property type="entry name" value="Plug_dom"/>
</dbReference>
<evidence type="ECO:0000256" key="2">
    <source>
        <dbReference type="ARBA" id="ARBA00009810"/>
    </source>
</evidence>
<evidence type="ECO:0000256" key="1">
    <source>
        <dbReference type="ARBA" id="ARBA00004571"/>
    </source>
</evidence>
<dbReference type="PATRIC" id="fig|1096930.3.peg.1777"/>
<dbReference type="SUPFAM" id="SSF56935">
    <property type="entry name" value="Porins"/>
    <property type="match status" value="1"/>
</dbReference>
<evidence type="ECO:0000256" key="9">
    <source>
        <dbReference type="ARBA" id="ARBA00023065"/>
    </source>
</evidence>
<dbReference type="PROSITE" id="PS52016">
    <property type="entry name" value="TONB_DEPENDENT_REC_3"/>
    <property type="match status" value="1"/>
</dbReference>
<dbReference type="NCBIfam" id="TIGR01783">
    <property type="entry name" value="TonB-siderophor"/>
    <property type="match status" value="1"/>
</dbReference>
<evidence type="ECO:0000256" key="5">
    <source>
        <dbReference type="ARBA" id="ARBA00022496"/>
    </source>
</evidence>
<accession>T0HXQ6</accession>
<evidence type="ECO:0000313" key="19">
    <source>
        <dbReference type="EMBL" id="EQB16868.1"/>
    </source>
</evidence>
<keyword evidence="7 16" id="KW-0732">Signal</keyword>
<dbReference type="RefSeq" id="WP_021233689.1">
    <property type="nucleotide sequence ID" value="NZ_ATHL01000062.1"/>
</dbReference>
<evidence type="ECO:0000256" key="14">
    <source>
        <dbReference type="PROSITE-ProRule" id="PRU01360"/>
    </source>
</evidence>
<keyword evidence="10 15" id="KW-0798">TonB box</keyword>
<dbReference type="Gene3D" id="2.170.130.10">
    <property type="entry name" value="TonB-dependent receptor, plug domain"/>
    <property type="match status" value="1"/>
</dbReference>
<evidence type="ECO:0000256" key="16">
    <source>
        <dbReference type="SAM" id="SignalP"/>
    </source>
</evidence>
<organism evidence="19 20">
    <name type="scientific">Novosphingobium lindaniclasticum LE124</name>
    <dbReference type="NCBI Taxonomy" id="1096930"/>
    <lineage>
        <taxon>Bacteria</taxon>
        <taxon>Pseudomonadati</taxon>
        <taxon>Pseudomonadota</taxon>
        <taxon>Alphaproteobacteria</taxon>
        <taxon>Sphingomonadales</taxon>
        <taxon>Sphingomonadaceae</taxon>
        <taxon>Novosphingobium</taxon>
    </lineage>
</organism>
<keyword evidence="9" id="KW-0406">Ion transport</keyword>
<dbReference type="PANTHER" id="PTHR32552:SF68">
    <property type="entry name" value="FERRICHROME OUTER MEMBRANE TRANSPORTER_PHAGE RECEPTOR"/>
    <property type="match status" value="1"/>
</dbReference>
<evidence type="ECO:0000256" key="8">
    <source>
        <dbReference type="ARBA" id="ARBA00023004"/>
    </source>
</evidence>
<dbReference type="CDD" id="cd01347">
    <property type="entry name" value="ligand_gated_channel"/>
    <property type="match status" value="1"/>
</dbReference>
<comment type="subcellular location">
    <subcellularLocation>
        <location evidence="1 14">Cell outer membrane</location>
        <topology evidence="1 14">Multi-pass membrane protein</topology>
    </subcellularLocation>
</comment>
<feature type="chain" id="PRO_5004576826" evidence="16">
    <location>
        <begin position="22"/>
        <end position="708"/>
    </location>
</feature>
<dbReference type="OrthoDB" id="9760333at2"/>
<keyword evidence="6 14" id="KW-0812">Transmembrane</keyword>
<dbReference type="GO" id="GO:0015891">
    <property type="term" value="P:siderophore transport"/>
    <property type="evidence" value="ECO:0007669"/>
    <property type="project" value="InterPro"/>
</dbReference>
<keyword evidence="11 14" id="KW-0472">Membrane</keyword>
<evidence type="ECO:0000256" key="4">
    <source>
        <dbReference type="ARBA" id="ARBA00022452"/>
    </source>
</evidence>
<feature type="domain" description="TonB-dependent receptor-like beta-barrel" evidence="17">
    <location>
        <begin position="250"/>
        <end position="676"/>
    </location>
</feature>
<evidence type="ECO:0000256" key="10">
    <source>
        <dbReference type="ARBA" id="ARBA00023077"/>
    </source>
</evidence>
<dbReference type="InterPro" id="IPR000531">
    <property type="entry name" value="Beta-barrel_TonB"/>
</dbReference>
<dbReference type="Pfam" id="PF00593">
    <property type="entry name" value="TonB_dep_Rec_b-barrel"/>
    <property type="match status" value="1"/>
</dbReference>
<gene>
    <name evidence="19" type="ORF">L284_08970</name>
</gene>
<keyword evidence="4 14" id="KW-1134">Transmembrane beta strand</keyword>
<evidence type="ECO:0000256" key="13">
    <source>
        <dbReference type="ARBA" id="ARBA00023237"/>
    </source>
</evidence>
<dbReference type="GO" id="GO:0009279">
    <property type="term" value="C:cell outer membrane"/>
    <property type="evidence" value="ECO:0007669"/>
    <property type="project" value="UniProtKB-SubCell"/>
</dbReference>
<evidence type="ECO:0000256" key="7">
    <source>
        <dbReference type="ARBA" id="ARBA00022729"/>
    </source>
</evidence>
<evidence type="ECO:0000313" key="20">
    <source>
        <dbReference type="Proteomes" id="UP000015527"/>
    </source>
</evidence>
<reference evidence="19 20" key="1">
    <citation type="journal article" date="2013" name="Genome Announc.">
        <title>Genome Sequence of Novosphingobium lindaniclasticum LE124T, Isolated from a Hexachlorocyclohexane Dumpsite.</title>
        <authorList>
            <person name="Saxena A."/>
            <person name="Nayyar N."/>
            <person name="Sangwan N."/>
            <person name="Kumari R."/>
            <person name="Khurana J.P."/>
            <person name="Lal R."/>
        </authorList>
    </citation>
    <scope>NUCLEOTIDE SEQUENCE [LARGE SCALE GENOMIC DNA]</scope>
    <source>
        <strain evidence="19 20">LE124</strain>
    </source>
</reference>
<comment type="similarity">
    <text evidence="2 14 15">Belongs to the TonB-dependent receptor family.</text>
</comment>
<dbReference type="InterPro" id="IPR010105">
    <property type="entry name" value="TonB_sidphr_rcpt"/>
</dbReference>
<feature type="domain" description="TonB-dependent receptor plug" evidence="18">
    <location>
        <begin position="60"/>
        <end position="154"/>
    </location>
</feature>
<keyword evidence="12 19" id="KW-0675">Receptor</keyword>
<keyword evidence="5" id="KW-0410">Iron transport</keyword>
<dbReference type="eggNOG" id="COG4773">
    <property type="taxonomic scope" value="Bacteria"/>
</dbReference>
<dbReference type="Proteomes" id="UP000015527">
    <property type="component" value="Unassembled WGS sequence"/>
</dbReference>
<dbReference type="AlphaFoldDB" id="T0HXQ6"/>
<dbReference type="InterPro" id="IPR036942">
    <property type="entry name" value="Beta-barrel_TonB_sf"/>
</dbReference>
<evidence type="ECO:0000256" key="6">
    <source>
        <dbReference type="ARBA" id="ARBA00022692"/>
    </source>
</evidence>
<evidence type="ECO:0000256" key="3">
    <source>
        <dbReference type="ARBA" id="ARBA00022448"/>
    </source>
</evidence>
<sequence length="708" mass="77011">MQAFKVALIASVSCIAIPAYAQEMDPDEASARGSEIIVTGRAQRLYRVEQATVGKVAEDPMNIPQAVQVINADLFADQGARDATDIYRNISGVSFFSYAGVTFRGFRQDQSFYDGQRGNPFIGFSVPQLFNIERVEVLKGPAGLFFGPGSPGGIINYVSKTPSDETGLRAVLTGGTYDRIGLSAEATGPVDSSGVITYRLGGFYESMDPYRRNTQNKSRIGDAGIAIKTNESGKLTLQATIYDSELRANRLRGVLVDDDGNFLTSIRWNANEKTDFLNLRSQAYQARYATMIGDRVTFDAGVRYFKATEKQQYHEPRGLDSANPDLVRREFRDQIRPVHGLSFMANLTARVDVLGTEHKFQTGADWYDEKSLLHSRILRSGVPSLSLSNPVYGSGAGDAARAALLPFTTTDTRTKRKGAYLQDQISVSNALLLVAGVRYDKFDDGVTTSTGGTVSGRSTYSDSDVTFRGGAIFKPRPDVSLYASWSQSFEPQAAADQSSDAGGPFAPVTGNQLEGGVKTQLFAGRLQANAAVYRIVRKNILQVDPAQEPINGVDQLAPIGEVTSKGFEIDLTTDITPDWVLLVNYGYNDTKITGTAEGQAITNAVGDRFANAPKHKVGFWTRYQVPAIGAAFAFGGEHVSRRISLSGQTVKPYTIFDASITKGLGFAELLLRVDNIFDKVYAASGFSAQSGHFPGEPRTFLAELRFKF</sequence>
<dbReference type="InterPro" id="IPR037066">
    <property type="entry name" value="Plug_dom_sf"/>
</dbReference>
<feature type="signal peptide" evidence="16">
    <location>
        <begin position="1"/>
        <end position="21"/>
    </location>
</feature>
<protein>
    <submittedName>
        <fullName evidence="19">TonB-denpendent receptor</fullName>
    </submittedName>
</protein>
<evidence type="ECO:0000256" key="15">
    <source>
        <dbReference type="RuleBase" id="RU003357"/>
    </source>
</evidence>
<keyword evidence="3 14" id="KW-0813">Transport</keyword>
<keyword evidence="13 14" id="KW-0998">Cell outer membrane</keyword>
<dbReference type="GO" id="GO:0015344">
    <property type="term" value="F:siderophore uptake transmembrane transporter activity"/>
    <property type="evidence" value="ECO:0007669"/>
    <property type="project" value="TreeGrafter"/>
</dbReference>
<keyword evidence="8" id="KW-0408">Iron</keyword>
<dbReference type="PANTHER" id="PTHR32552">
    <property type="entry name" value="FERRICHROME IRON RECEPTOR-RELATED"/>
    <property type="match status" value="1"/>
</dbReference>
<evidence type="ECO:0000259" key="18">
    <source>
        <dbReference type="Pfam" id="PF07715"/>
    </source>
</evidence>
<name>T0HXQ6_9SPHN</name>
<dbReference type="Gene3D" id="2.40.170.20">
    <property type="entry name" value="TonB-dependent receptor, beta-barrel domain"/>
    <property type="match status" value="1"/>
</dbReference>
<proteinExistence type="inferred from homology"/>
<evidence type="ECO:0000259" key="17">
    <source>
        <dbReference type="Pfam" id="PF00593"/>
    </source>
</evidence>
<evidence type="ECO:0000256" key="11">
    <source>
        <dbReference type="ARBA" id="ARBA00023136"/>
    </source>
</evidence>
<comment type="caution">
    <text evidence="19">The sequence shown here is derived from an EMBL/GenBank/DDBJ whole genome shotgun (WGS) entry which is preliminary data.</text>
</comment>
<dbReference type="Pfam" id="PF07715">
    <property type="entry name" value="Plug"/>
    <property type="match status" value="1"/>
</dbReference>
<dbReference type="GO" id="GO:0038023">
    <property type="term" value="F:signaling receptor activity"/>
    <property type="evidence" value="ECO:0007669"/>
    <property type="project" value="InterPro"/>
</dbReference>